<dbReference type="EMBL" id="CP157483">
    <property type="protein sequence ID" value="XBO45400.1"/>
    <property type="molecule type" value="Genomic_DNA"/>
</dbReference>
<evidence type="ECO:0008006" key="3">
    <source>
        <dbReference type="Google" id="ProtNLM"/>
    </source>
</evidence>
<protein>
    <recommendedName>
        <fullName evidence="3">DUF2892 domain-containing protein</fullName>
    </recommendedName>
</protein>
<feature type="transmembrane region" description="Helical" evidence="1">
    <location>
        <begin position="21"/>
        <end position="39"/>
    </location>
</feature>
<sequence>MTAADRFNSTRFSLWINSHRGRAFRLVAGLAWLAFAVVFRDHWWGVAAGVWSVLPLSAGVFDVCWVSAALGGPLAGRSIRAAQGRSTTAVRV</sequence>
<keyword evidence="1" id="KW-0812">Transmembrane</keyword>
<dbReference type="RefSeq" id="WP_406832897.1">
    <property type="nucleotide sequence ID" value="NZ_CP157483.1"/>
</dbReference>
<reference evidence="2" key="1">
    <citation type="submission" date="2024-05" db="EMBL/GenBank/DDBJ databases">
        <authorList>
            <person name="Kim S."/>
            <person name="Heo J."/>
            <person name="Choi H."/>
            <person name="Choi Y."/>
            <person name="Kwon S.-W."/>
            <person name="Kim Y."/>
        </authorList>
    </citation>
    <scope>NUCLEOTIDE SEQUENCE</scope>
    <source>
        <strain evidence="2">KACC 23699</strain>
    </source>
</reference>
<gene>
    <name evidence="2" type="ORF">ABEG17_08735</name>
</gene>
<feature type="transmembrane region" description="Helical" evidence="1">
    <location>
        <begin position="45"/>
        <end position="70"/>
    </location>
</feature>
<organism evidence="2">
    <name type="scientific">Pedococcus sp. KACC 23699</name>
    <dbReference type="NCBI Taxonomy" id="3149228"/>
    <lineage>
        <taxon>Bacteria</taxon>
        <taxon>Bacillati</taxon>
        <taxon>Actinomycetota</taxon>
        <taxon>Actinomycetes</taxon>
        <taxon>Micrococcales</taxon>
        <taxon>Intrasporangiaceae</taxon>
        <taxon>Pedococcus</taxon>
    </lineage>
</organism>
<proteinExistence type="predicted"/>
<accession>A0AAU7JYT1</accession>
<keyword evidence="1" id="KW-1133">Transmembrane helix</keyword>
<dbReference type="AlphaFoldDB" id="A0AAU7JYT1"/>
<evidence type="ECO:0000313" key="2">
    <source>
        <dbReference type="EMBL" id="XBO45400.1"/>
    </source>
</evidence>
<name>A0AAU7JYT1_9MICO</name>
<keyword evidence="1" id="KW-0472">Membrane</keyword>
<evidence type="ECO:0000256" key="1">
    <source>
        <dbReference type="SAM" id="Phobius"/>
    </source>
</evidence>